<dbReference type="EMBL" id="CP011132">
    <property type="protein sequence ID" value="AKE60731.1"/>
    <property type="molecule type" value="Genomic_DNA"/>
</dbReference>
<dbReference type="GO" id="GO:0000287">
    <property type="term" value="F:magnesium ion binding"/>
    <property type="evidence" value="ECO:0007669"/>
    <property type="project" value="InterPro"/>
</dbReference>
<evidence type="ECO:0000313" key="2">
    <source>
        <dbReference type="Proteomes" id="UP000034085"/>
    </source>
</evidence>
<dbReference type="Gene3D" id="3.90.470.20">
    <property type="entry name" value="4'-phosphopantetheinyl transferase domain"/>
    <property type="match status" value="1"/>
</dbReference>
<dbReference type="Proteomes" id="UP000034085">
    <property type="component" value="Chromosome"/>
</dbReference>
<gene>
    <name evidence="1" type="ORF">F384_20255</name>
</gene>
<dbReference type="InterPro" id="IPR037143">
    <property type="entry name" value="4-PPantetheinyl_Trfase_dom_sf"/>
</dbReference>
<dbReference type="KEGG" id="cama:F384_20255"/>
<dbReference type="AlphaFoldDB" id="A0A0F6TXN0"/>
<dbReference type="PATRIC" id="fig|1261127.3.peg.4227"/>
<evidence type="ECO:0008006" key="3">
    <source>
        <dbReference type="Google" id="ProtNLM"/>
    </source>
</evidence>
<dbReference type="OrthoDB" id="7061431at2"/>
<dbReference type="GO" id="GO:0008897">
    <property type="term" value="F:holo-[acyl-carrier-protein] synthase activity"/>
    <property type="evidence" value="ECO:0007669"/>
    <property type="project" value="InterPro"/>
</dbReference>
<dbReference type="RefSeq" id="WP_046492436.1">
    <property type="nucleotide sequence ID" value="NZ_CP011132.1"/>
</dbReference>
<organism evidence="1 2">
    <name type="scientific">Citrobacter amalonaticus Y19</name>
    <dbReference type="NCBI Taxonomy" id="1261127"/>
    <lineage>
        <taxon>Bacteria</taxon>
        <taxon>Pseudomonadati</taxon>
        <taxon>Pseudomonadota</taxon>
        <taxon>Gammaproteobacteria</taxon>
        <taxon>Enterobacterales</taxon>
        <taxon>Enterobacteriaceae</taxon>
        <taxon>Citrobacter</taxon>
    </lineage>
</organism>
<protein>
    <recommendedName>
        <fullName evidence="3">Phosphopantetheinyl transferase</fullName>
    </recommendedName>
</protein>
<dbReference type="HOGENOM" id="CLU_096413_0_0_6"/>
<evidence type="ECO:0000313" key="1">
    <source>
        <dbReference type="EMBL" id="AKE60731.1"/>
    </source>
</evidence>
<sequence>MATHFARGILTEGHLISMRLPSSCHHEARRLPTHRQTRFLASRGLLAELMFMLYGTLELPEIVYKAKGKPAFRDKNLPSFSIAYAGNMVGVTLTTEGECGLDMELQRATRGFISPHSVEVPAFSSIESLWISKQNDPDEARAQMVTLRQSVLKLMGDVRNDDPRELQLLPGAGRLKCAHVAQIEAICDAEDLLVWSVAVTPAIDKLQLWEFDGKQGWKSLSDIQTRANAPTGRLMRFAQLSAATSYTHN</sequence>
<accession>A0A0F6TXN0</accession>
<name>A0A0F6TXN0_CITAM</name>
<reference evidence="1 2" key="1">
    <citation type="journal article" date="2013" name="Appl. Microbiol. Biotechnol.">
        <title>Glycerol assimilation and production of 1,3-propanediol by Citrobacter amalonaticus Y19.</title>
        <authorList>
            <person name="Ainala S.K."/>
            <person name="Ashok S."/>
            <person name="Ko Y."/>
            <person name="Park S."/>
        </authorList>
    </citation>
    <scope>NUCLEOTIDE SEQUENCE [LARGE SCALE GENOMIC DNA]</scope>
    <source>
        <strain evidence="1 2">Y19</strain>
    </source>
</reference>
<proteinExistence type="predicted"/>